<keyword evidence="2" id="KW-0732">Signal</keyword>
<dbReference type="OrthoDB" id="7068430at2"/>
<evidence type="ECO:0000313" key="4">
    <source>
        <dbReference type="Proteomes" id="UP000035909"/>
    </source>
</evidence>
<dbReference type="PROSITE" id="PS51257">
    <property type="entry name" value="PROKAR_LIPOPROTEIN"/>
    <property type="match status" value="1"/>
</dbReference>
<accession>A0A0J1HGA4</accession>
<dbReference type="EMBL" id="LDOU01000006">
    <property type="protein sequence ID" value="KLV10660.1"/>
    <property type="molecule type" value="Genomic_DNA"/>
</dbReference>
<name>A0A0J1HGA4_9GAMM</name>
<evidence type="ECO:0000313" key="3">
    <source>
        <dbReference type="EMBL" id="KLV10660.1"/>
    </source>
</evidence>
<reference evidence="3 4" key="1">
    <citation type="submission" date="2015-05" db="EMBL/GenBank/DDBJ databases">
        <title>Photobacterium galathea sp. nov.</title>
        <authorList>
            <person name="Machado H."/>
            <person name="Gram L."/>
        </authorList>
    </citation>
    <scope>NUCLEOTIDE SEQUENCE [LARGE SCALE GENOMIC DNA]</scope>
    <source>
        <strain evidence="3 4">DSM 22954</strain>
    </source>
</reference>
<feature type="compositionally biased region" description="Polar residues" evidence="1">
    <location>
        <begin position="27"/>
        <end position="36"/>
    </location>
</feature>
<dbReference type="Proteomes" id="UP000035909">
    <property type="component" value="Unassembled WGS sequence"/>
</dbReference>
<comment type="caution">
    <text evidence="3">The sequence shown here is derived from an EMBL/GenBank/DDBJ whole genome shotgun (WGS) entry which is preliminary data.</text>
</comment>
<organism evidence="3 4">
    <name type="scientific">Photobacterium ganghwense</name>
    <dbReference type="NCBI Taxonomy" id="320778"/>
    <lineage>
        <taxon>Bacteria</taxon>
        <taxon>Pseudomonadati</taxon>
        <taxon>Pseudomonadota</taxon>
        <taxon>Gammaproteobacteria</taxon>
        <taxon>Vibrionales</taxon>
        <taxon>Vibrionaceae</taxon>
        <taxon>Photobacterium</taxon>
    </lineage>
</organism>
<gene>
    <name evidence="3" type="ORF">ABT57_07575</name>
</gene>
<keyword evidence="4" id="KW-1185">Reference proteome</keyword>
<evidence type="ECO:0000256" key="2">
    <source>
        <dbReference type="SAM" id="SignalP"/>
    </source>
</evidence>
<evidence type="ECO:0008006" key="5">
    <source>
        <dbReference type="Google" id="ProtNLM"/>
    </source>
</evidence>
<protein>
    <recommendedName>
        <fullName evidence="5">Lipoprotein</fullName>
    </recommendedName>
</protein>
<dbReference type="AlphaFoldDB" id="A0A0J1HGA4"/>
<feature type="signal peptide" evidence="2">
    <location>
        <begin position="1"/>
        <end position="21"/>
    </location>
</feature>
<feature type="chain" id="PRO_5005252449" description="Lipoprotein" evidence="2">
    <location>
        <begin position="22"/>
        <end position="79"/>
    </location>
</feature>
<feature type="region of interest" description="Disordered" evidence="1">
    <location>
        <begin position="21"/>
        <end position="43"/>
    </location>
</feature>
<evidence type="ECO:0000256" key="1">
    <source>
        <dbReference type="SAM" id="MobiDB-lite"/>
    </source>
</evidence>
<sequence>MMKLLKLHLLPVLVLGLTACGGGSGDDTPSQPTVDSGSRAPHGYKMTLNIDQNDLQALQNVKYASNGGAGISTPDNFKK</sequence>
<dbReference type="PATRIC" id="fig|320778.3.peg.1639"/>
<proteinExistence type="predicted"/>